<keyword evidence="1" id="KW-0812">Transmembrane</keyword>
<feature type="transmembrane region" description="Helical" evidence="1">
    <location>
        <begin position="88"/>
        <end position="108"/>
    </location>
</feature>
<gene>
    <name evidence="2" type="ORF">BZA70DRAFT_284252</name>
</gene>
<feature type="transmembrane region" description="Helical" evidence="1">
    <location>
        <begin position="33"/>
        <end position="50"/>
    </location>
</feature>
<evidence type="ECO:0000313" key="3">
    <source>
        <dbReference type="Proteomes" id="UP001498771"/>
    </source>
</evidence>
<reference evidence="2 3" key="1">
    <citation type="submission" date="2024-03" db="EMBL/GenBank/DDBJ databases">
        <title>Genome-scale model development and genomic sequencing of the oleaginous clade Lipomyces.</title>
        <authorList>
            <consortium name="Lawrence Berkeley National Laboratory"/>
            <person name="Czajka J.J."/>
            <person name="Han Y."/>
            <person name="Kim J."/>
            <person name="Mondo S.J."/>
            <person name="Hofstad B.A."/>
            <person name="Robles A."/>
            <person name="Haridas S."/>
            <person name="Riley R."/>
            <person name="LaButti K."/>
            <person name="Pangilinan J."/>
            <person name="Andreopoulos W."/>
            <person name="Lipzen A."/>
            <person name="Yan J."/>
            <person name="Wang M."/>
            <person name="Ng V."/>
            <person name="Grigoriev I.V."/>
            <person name="Spatafora J.W."/>
            <person name="Magnuson J.K."/>
            <person name="Baker S.E."/>
            <person name="Pomraning K.R."/>
        </authorList>
    </citation>
    <scope>NUCLEOTIDE SEQUENCE [LARGE SCALE GENOMIC DNA]</scope>
    <source>
        <strain evidence="2 3">Phaff 52-87</strain>
    </source>
</reference>
<organism evidence="2 3">
    <name type="scientific">Myxozyma melibiosi</name>
    <dbReference type="NCBI Taxonomy" id="54550"/>
    <lineage>
        <taxon>Eukaryota</taxon>
        <taxon>Fungi</taxon>
        <taxon>Dikarya</taxon>
        <taxon>Ascomycota</taxon>
        <taxon>Saccharomycotina</taxon>
        <taxon>Lipomycetes</taxon>
        <taxon>Lipomycetales</taxon>
        <taxon>Lipomycetaceae</taxon>
        <taxon>Myxozyma</taxon>
    </lineage>
</organism>
<keyword evidence="1" id="KW-1133">Transmembrane helix</keyword>
<proteinExistence type="predicted"/>
<dbReference type="PANTHER" id="PTHR28008">
    <property type="entry name" value="DOMAIN PROTEIN, PUTATIVE (AFU_ORTHOLOGUE AFUA_3G10980)-RELATED"/>
    <property type="match status" value="1"/>
</dbReference>
<dbReference type="RefSeq" id="XP_064765928.1">
    <property type="nucleotide sequence ID" value="XM_064913575.1"/>
</dbReference>
<feature type="transmembrane region" description="Helical" evidence="1">
    <location>
        <begin position="57"/>
        <end position="76"/>
    </location>
</feature>
<evidence type="ECO:0000256" key="1">
    <source>
        <dbReference type="SAM" id="Phobius"/>
    </source>
</evidence>
<dbReference type="PANTHER" id="PTHR28008:SF1">
    <property type="entry name" value="DOMAIN PROTEIN, PUTATIVE (AFU_ORTHOLOGUE AFUA_3G10980)-RELATED"/>
    <property type="match status" value="1"/>
</dbReference>
<dbReference type="NCBIfam" id="NF037970">
    <property type="entry name" value="vanZ_1"/>
    <property type="match status" value="1"/>
</dbReference>
<sequence length="169" mass="18914">MRIRKSFLAVFIVLALITLYLGFAPIQFEHDKVLHFTFFFLLTTSFYWVVDTTRRRLVNATFLVCVVLGGVGSELVQAAIVKYRVFDWYDILANVLGSSLALLISTFYHKRLLERKRAQKYAQLHSTDPADLEAGVTDSIAMENLMPEMPAEGAVDAEVEGHTAAGGKP</sequence>
<name>A0ABR1EZA4_9ASCO</name>
<dbReference type="EMBL" id="JBBJBU010000014">
    <property type="protein sequence ID" value="KAK7202895.1"/>
    <property type="molecule type" value="Genomic_DNA"/>
</dbReference>
<keyword evidence="1" id="KW-0472">Membrane</keyword>
<feature type="transmembrane region" description="Helical" evidence="1">
    <location>
        <begin position="7"/>
        <end position="27"/>
    </location>
</feature>
<dbReference type="Proteomes" id="UP001498771">
    <property type="component" value="Unassembled WGS sequence"/>
</dbReference>
<protein>
    <recommendedName>
        <fullName evidence="4">VanZ-like domain-containing protein</fullName>
    </recommendedName>
</protein>
<evidence type="ECO:0008006" key="4">
    <source>
        <dbReference type="Google" id="ProtNLM"/>
    </source>
</evidence>
<evidence type="ECO:0000313" key="2">
    <source>
        <dbReference type="EMBL" id="KAK7202895.1"/>
    </source>
</evidence>
<comment type="caution">
    <text evidence="2">The sequence shown here is derived from an EMBL/GenBank/DDBJ whole genome shotgun (WGS) entry which is preliminary data.</text>
</comment>
<dbReference type="GeneID" id="90039087"/>
<keyword evidence="3" id="KW-1185">Reference proteome</keyword>
<accession>A0ABR1EZA4</accession>